<gene>
    <name evidence="2" type="ORF">AJAP_29350</name>
</gene>
<dbReference type="EMBL" id="CP008953">
    <property type="protein sequence ID" value="AIG78703.1"/>
    <property type="molecule type" value="Genomic_DNA"/>
</dbReference>
<organism evidence="2 3">
    <name type="scientific">Amycolatopsis japonica</name>
    <dbReference type="NCBI Taxonomy" id="208439"/>
    <lineage>
        <taxon>Bacteria</taxon>
        <taxon>Bacillati</taxon>
        <taxon>Actinomycetota</taxon>
        <taxon>Actinomycetes</taxon>
        <taxon>Pseudonocardiales</taxon>
        <taxon>Pseudonocardiaceae</taxon>
        <taxon>Amycolatopsis</taxon>
        <taxon>Amycolatopsis japonica group</taxon>
    </lineage>
</organism>
<feature type="signal peptide" evidence="1">
    <location>
        <begin position="1"/>
        <end position="27"/>
    </location>
</feature>
<dbReference type="eggNOG" id="ENOG5032RA0">
    <property type="taxonomic scope" value="Bacteria"/>
</dbReference>
<sequence>MKAAIRALVCASAVLVPIAGLAAPASAATTVVFDCEAKPPLVGNKYLKLNQDADVTAPATVAPGAALDIVIDPAPNTVPAEVSGYQVKNIKDFSLKIPIPANSTWVSADLAGGSGIGSTPPKITVSGSVATLSFPGPIAGGSTFELPTVTAHLTAGSSGTIETKLGGSSYSDPGLTFTAVVSAGFDVSAPTACFPNPSPTFTTTTIG</sequence>
<evidence type="ECO:0000313" key="2">
    <source>
        <dbReference type="EMBL" id="AIG78703.1"/>
    </source>
</evidence>
<reference evidence="2 3" key="1">
    <citation type="journal article" date="2014" name="J. Biotechnol.">
        <title>Complete genome sequence of the actinobacterium Amycolatopsis japonica MG417-CF17(T) (=DSM 44213T) producing (S,S)-N,N'-ethylenediaminedisuccinic acid.</title>
        <authorList>
            <person name="Stegmann E."/>
            <person name="Albersmeier A."/>
            <person name="Spohn M."/>
            <person name="Gert H."/>
            <person name="Weber T."/>
            <person name="Wohlleben W."/>
            <person name="Kalinowski J."/>
            <person name="Ruckert C."/>
        </authorList>
    </citation>
    <scope>NUCLEOTIDE SEQUENCE [LARGE SCALE GENOMIC DNA]</scope>
    <source>
        <strain evidence="3">MG417-CF17 (DSM 44213)</strain>
    </source>
</reference>
<keyword evidence="3" id="KW-1185">Reference proteome</keyword>
<accession>A0A075V0E2</accession>
<dbReference type="HOGENOM" id="CLU_1266286_0_0_11"/>
<name>A0A075V0E2_9PSEU</name>
<dbReference type="AlphaFoldDB" id="A0A075V0E2"/>
<dbReference type="KEGG" id="aja:AJAP_29350"/>
<dbReference type="Proteomes" id="UP000028492">
    <property type="component" value="Chromosome"/>
</dbReference>
<dbReference type="STRING" id="208439.AJAP_29350"/>
<protein>
    <submittedName>
        <fullName evidence="2">Conserved putative secreted protein</fullName>
    </submittedName>
</protein>
<dbReference type="RefSeq" id="WP_038517155.1">
    <property type="nucleotide sequence ID" value="NZ_CP008953.1"/>
</dbReference>
<evidence type="ECO:0000313" key="3">
    <source>
        <dbReference type="Proteomes" id="UP000028492"/>
    </source>
</evidence>
<feature type="chain" id="PRO_5001710854" evidence="1">
    <location>
        <begin position="28"/>
        <end position="207"/>
    </location>
</feature>
<evidence type="ECO:0000256" key="1">
    <source>
        <dbReference type="SAM" id="SignalP"/>
    </source>
</evidence>
<proteinExistence type="predicted"/>
<keyword evidence="1" id="KW-0732">Signal</keyword>